<evidence type="ECO:0000313" key="2">
    <source>
        <dbReference type="EMBL" id="KAE9268593.1"/>
    </source>
</evidence>
<reference evidence="2 3" key="1">
    <citation type="submission" date="2018-09" db="EMBL/GenBank/DDBJ databases">
        <title>Genomic investigation of the strawberry pathogen Phytophthora fragariae indicates pathogenicity is determined by transcriptional variation in three key races.</title>
        <authorList>
            <person name="Adams T.M."/>
            <person name="Armitage A.D."/>
            <person name="Sobczyk M.K."/>
            <person name="Bates H.J."/>
            <person name="Dunwell J.M."/>
            <person name="Nellist C.F."/>
            <person name="Harrison R.J."/>
        </authorList>
    </citation>
    <scope>NUCLEOTIDE SEQUENCE [LARGE SCALE GENOMIC DNA]</scope>
    <source>
        <strain evidence="2 3">NOV-77</strain>
    </source>
</reference>
<protein>
    <submittedName>
        <fullName evidence="2">Uncharacterized protein</fullName>
    </submittedName>
</protein>
<accession>A0A6G0Q3M8</accession>
<comment type="caution">
    <text evidence="2">The sequence shown here is derived from an EMBL/GenBank/DDBJ whole genome shotgun (WGS) entry which is preliminary data.</text>
</comment>
<evidence type="ECO:0000313" key="3">
    <source>
        <dbReference type="Proteomes" id="UP000486351"/>
    </source>
</evidence>
<sequence length="102" mass="10999">MQSDVESAVLEEGEETAVQDEEQQEDAKTAMQDVIEDRRDTFDGQEKHDVHGGNVTSLEDENGDADAGYEPTTSLVHDDQGGDVADWGTTESAAADVQWVGS</sequence>
<feature type="compositionally biased region" description="Acidic residues" evidence="1">
    <location>
        <begin position="9"/>
        <end position="24"/>
    </location>
</feature>
<evidence type="ECO:0000256" key="1">
    <source>
        <dbReference type="SAM" id="MobiDB-lite"/>
    </source>
</evidence>
<proteinExistence type="predicted"/>
<organism evidence="2 3">
    <name type="scientific">Phytophthora fragariae</name>
    <dbReference type="NCBI Taxonomy" id="53985"/>
    <lineage>
        <taxon>Eukaryota</taxon>
        <taxon>Sar</taxon>
        <taxon>Stramenopiles</taxon>
        <taxon>Oomycota</taxon>
        <taxon>Peronosporomycetes</taxon>
        <taxon>Peronosporales</taxon>
        <taxon>Peronosporaceae</taxon>
        <taxon>Phytophthora</taxon>
    </lineage>
</organism>
<dbReference type="AlphaFoldDB" id="A0A6G0Q3M8"/>
<feature type="region of interest" description="Disordered" evidence="1">
    <location>
        <begin position="1"/>
        <end position="87"/>
    </location>
</feature>
<dbReference type="Proteomes" id="UP000486351">
    <property type="component" value="Unassembled WGS sequence"/>
</dbReference>
<dbReference type="EMBL" id="QXFY01006497">
    <property type="protein sequence ID" value="KAE9268593.1"/>
    <property type="molecule type" value="Genomic_DNA"/>
</dbReference>
<feature type="compositionally biased region" description="Basic and acidic residues" evidence="1">
    <location>
        <begin position="35"/>
        <end position="51"/>
    </location>
</feature>
<name>A0A6G0Q3M8_9STRA</name>
<gene>
    <name evidence="2" type="ORF">PF008_g31083</name>
</gene>